<dbReference type="PANTHER" id="PTHR46246">
    <property type="entry name" value="GUANOSINE-3',5'-BIS(DIPHOSPHATE) 3'-PYROPHOSPHOHYDROLASE MESH1"/>
    <property type="match status" value="1"/>
</dbReference>
<comment type="caution">
    <text evidence="2">The sequence shown here is derived from an EMBL/GenBank/DDBJ whole genome shotgun (WGS) entry which is preliminary data.</text>
</comment>
<gene>
    <name evidence="2" type="ORF">E8Q35_12900</name>
</gene>
<dbReference type="InterPro" id="IPR052194">
    <property type="entry name" value="MESH1"/>
</dbReference>
<dbReference type="InterPro" id="IPR003607">
    <property type="entry name" value="HD/PDEase_dom"/>
</dbReference>
<feature type="domain" description="HD/PDEase" evidence="1">
    <location>
        <begin position="28"/>
        <end position="138"/>
    </location>
</feature>
<protein>
    <submittedName>
        <fullName evidence="2">HD domain-containing protein</fullName>
    </submittedName>
</protein>
<dbReference type="PANTHER" id="PTHR46246:SF1">
    <property type="entry name" value="GUANOSINE-3',5'-BIS(DIPHOSPHATE) 3'-PYROPHOSPHOHYDROLASE MESH1"/>
    <property type="match status" value="1"/>
</dbReference>
<dbReference type="AlphaFoldDB" id="A0A4S5CHE8"/>
<dbReference type="GO" id="GO:0008893">
    <property type="term" value="F:guanosine-3',5'-bis(diphosphate) 3'-diphosphatase activity"/>
    <property type="evidence" value="ECO:0007669"/>
    <property type="project" value="TreeGrafter"/>
</dbReference>
<evidence type="ECO:0000313" key="3">
    <source>
        <dbReference type="Proteomes" id="UP000309618"/>
    </source>
</evidence>
<accession>A0A4S5CHE8</accession>
<dbReference type="Proteomes" id="UP000309618">
    <property type="component" value="Unassembled WGS sequence"/>
</dbReference>
<proteinExistence type="predicted"/>
<dbReference type="EMBL" id="SSUX01000008">
    <property type="protein sequence ID" value="THJ45129.1"/>
    <property type="molecule type" value="Genomic_DNA"/>
</dbReference>
<dbReference type="Pfam" id="PF13328">
    <property type="entry name" value="HD_4"/>
    <property type="match status" value="1"/>
</dbReference>
<sequence>MHVLHQHDIDAAYLFAKTVHQGQVRKFTGAPYIQHPVEVARLVASVTDDHECIMAALMHDVMEDCGVTASDLHAEGFSANVISMVEQLSDISKPSDGNRAERKSVDRQHAARAWPKTKTVKLADIVNNCDSICAHDLDFAAVYLPEKRLLLDVLHEGDATLWARADNIIKNWEMSEPTATKINRMRP</sequence>
<name>A0A4S5CHE8_AERVE</name>
<evidence type="ECO:0000259" key="1">
    <source>
        <dbReference type="SMART" id="SM00471"/>
    </source>
</evidence>
<reference evidence="2 3" key="1">
    <citation type="submission" date="2019-04" db="EMBL/GenBank/DDBJ databases">
        <title>Comparative genomics of Aeromonas veronii strains pathogenic to fish.</title>
        <authorList>
            <person name="Cascarano M.C."/>
            <person name="Smyrli M."/>
            <person name="Katharios P."/>
        </authorList>
    </citation>
    <scope>NUCLEOTIDE SEQUENCE [LARGE SCALE GENOMIC DNA]</scope>
    <source>
        <strain evidence="2 3">XU1</strain>
    </source>
</reference>
<dbReference type="Gene3D" id="1.10.3210.10">
    <property type="entry name" value="Hypothetical protein af1432"/>
    <property type="match status" value="1"/>
</dbReference>
<dbReference type="SMART" id="SM00471">
    <property type="entry name" value="HDc"/>
    <property type="match status" value="1"/>
</dbReference>
<organism evidence="2 3">
    <name type="scientific">Aeromonas veronii</name>
    <dbReference type="NCBI Taxonomy" id="654"/>
    <lineage>
        <taxon>Bacteria</taxon>
        <taxon>Pseudomonadati</taxon>
        <taxon>Pseudomonadota</taxon>
        <taxon>Gammaproteobacteria</taxon>
        <taxon>Aeromonadales</taxon>
        <taxon>Aeromonadaceae</taxon>
        <taxon>Aeromonas</taxon>
    </lineage>
</organism>
<evidence type="ECO:0000313" key="2">
    <source>
        <dbReference type="EMBL" id="THJ45129.1"/>
    </source>
</evidence>
<dbReference type="SUPFAM" id="SSF109604">
    <property type="entry name" value="HD-domain/PDEase-like"/>
    <property type="match status" value="1"/>
</dbReference>